<dbReference type="PANTHER" id="PTHR35908:SF1">
    <property type="entry name" value="CONSERVED PROTEIN"/>
    <property type="match status" value="1"/>
</dbReference>
<dbReference type="Pfam" id="PF18029">
    <property type="entry name" value="Glyoxalase_6"/>
    <property type="match status" value="1"/>
</dbReference>
<dbReference type="PROSITE" id="PS51819">
    <property type="entry name" value="VOC"/>
    <property type="match status" value="1"/>
</dbReference>
<keyword evidence="5" id="KW-1185">Reference proteome</keyword>
<dbReference type="InterPro" id="IPR041581">
    <property type="entry name" value="Glyoxalase_6"/>
</dbReference>
<name>A0A7V8RUM0_9MYCO</name>
<dbReference type="AlphaFoldDB" id="A0A7V8RUM0"/>
<dbReference type="Proteomes" id="UP000037962">
    <property type="component" value="Unassembled WGS sequence"/>
</dbReference>
<dbReference type="InterPro" id="IPR037523">
    <property type="entry name" value="VOC_core"/>
</dbReference>
<dbReference type="EMBL" id="LJFS01000015">
    <property type="protein sequence ID" value="KPG33455.1"/>
    <property type="molecule type" value="Genomic_DNA"/>
</dbReference>
<dbReference type="RefSeq" id="WP_043078582.1">
    <property type="nucleotide sequence ID" value="NZ_CP011530.1"/>
</dbReference>
<dbReference type="Gene3D" id="3.10.180.10">
    <property type="entry name" value="2,3-Dihydroxybiphenyl 1,2-Dioxygenase, domain 1"/>
    <property type="match status" value="1"/>
</dbReference>
<evidence type="ECO:0000313" key="3">
    <source>
        <dbReference type="EMBL" id="KPG33455.1"/>
    </source>
</evidence>
<dbReference type="PANTHER" id="PTHR35908">
    <property type="entry name" value="HYPOTHETICAL FUSION PROTEIN"/>
    <property type="match status" value="1"/>
</dbReference>
<dbReference type="KEGG" id="miz:BAB75_12245"/>
<feature type="domain" description="VOC" evidence="1">
    <location>
        <begin position="5"/>
        <end position="117"/>
    </location>
</feature>
<protein>
    <submittedName>
        <fullName evidence="2">Glyoxalase</fullName>
    </submittedName>
</protein>
<gene>
    <name evidence="2" type="ORF">AN908_24390</name>
    <name evidence="3" type="ORF">AN912_13725</name>
</gene>
<dbReference type="EMBL" id="LJFO01000017">
    <property type="protein sequence ID" value="KPG04483.1"/>
    <property type="molecule type" value="Genomic_DNA"/>
</dbReference>
<accession>A0A7V8RUM0</accession>
<organism evidence="2 4">
    <name type="scientific">Mycobacteroides immunogenum</name>
    <dbReference type="NCBI Taxonomy" id="83262"/>
    <lineage>
        <taxon>Bacteria</taxon>
        <taxon>Bacillati</taxon>
        <taxon>Actinomycetota</taxon>
        <taxon>Actinomycetes</taxon>
        <taxon>Mycobacteriales</taxon>
        <taxon>Mycobacteriaceae</taxon>
        <taxon>Mycobacteroides</taxon>
    </lineage>
</organism>
<dbReference type="SUPFAM" id="SSF54593">
    <property type="entry name" value="Glyoxalase/Bleomycin resistance protein/Dihydroxybiphenyl dioxygenase"/>
    <property type="match status" value="1"/>
</dbReference>
<dbReference type="GeneID" id="45764641"/>
<dbReference type="CDD" id="cd06587">
    <property type="entry name" value="VOC"/>
    <property type="match status" value="1"/>
</dbReference>
<dbReference type="InterPro" id="IPR029068">
    <property type="entry name" value="Glyas_Bleomycin-R_OHBP_Dase"/>
</dbReference>
<evidence type="ECO:0000313" key="5">
    <source>
        <dbReference type="Proteomes" id="UP000037962"/>
    </source>
</evidence>
<dbReference type="Proteomes" id="UP000037843">
    <property type="component" value="Unassembled WGS sequence"/>
</dbReference>
<evidence type="ECO:0000313" key="2">
    <source>
        <dbReference type="EMBL" id="KPG04483.1"/>
    </source>
</evidence>
<sequence>MTPVRIGAIVLRVDDLDRQLRFWSAALDYAPRQAPSEDWAVLAPRSGVGPNLSLDKRHSVAQVPPRTHLDLYTHDQEREVTRLLGLGAKRIDWPRPPAADFVTLEDPEGNRFDVVQLR</sequence>
<reference evidence="4 5" key="1">
    <citation type="submission" date="2015-09" db="EMBL/GenBank/DDBJ databases">
        <title>Genome Sequences of Mycobacterium immunogenum Isolates, Recuperated from a Chloraminated Drinking Water Distribution System Simulator Subjected to Episodes of Nitrification.</title>
        <authorList>
            <person name="Gomez-Alvarez V."/>
            <person name="Revetta R.P."/>
        </authorList>
    </citation>
    <scope>NUCLEOTIDE SEQUENCE [LARGE SCALE GENOMIC DNA]</scope>
    <source>
        <strain evidence="2 4">H008</strain>
        <strain evidence="3 5">H076</strain>
    </source>
</reference>
<evidence type="ECO:0000259" key="1">
    <source>
        <dbReference type="PROSITE" id="PS51819"/>
    </source>
</evidence>
<dbReference type="OrthoDB" id="3212826at2"/>
<evidence type="ECO:0000313" key="4">
    <source>
        <dbReference type="Proteomes" id="UP000037843"/>
    </source>
</evidence>
<proteinExistence type="predicted"/>
<comment type="caution">
    <text evidence="2">The sequence shown here is derived from an EMBL/GenBank/DDBJ whole genome shotgun (WGS) entry which is preliminary data.</text>
</comment>